<comment type="caution">
    <text evidence="2">The sequence shown here is derived from an EMBL/GenBank/DDBJ whole genome shotgun (WGS) entry which is preliminary data.</text>
</comment>
<feature type="region of interest" description="Disordered" evidence="1">
    <location>
        <begin position="1"/>
        <end position="49"/>
    </location>
</feature>
<sequence>MASASSSVGQRDQLEKAATVSLAKGPPGPSRWSGGTATRTSSAASCDELPPLHGDIGFGLMV</sequence>
<name>A0A811P7Y1_9POAL</name>
<protein>
    <submittedName>
        <fullName evidence="2">Uncharacterized protein</fullName>
    </submittedName>
</protein>
<keyword evidence="3" id="KW-1185">Reference proteome</keyword>
<feature type="compositionally biased region" description="Polar residues" evidence="1">
    <location>
        <begin position="33"/>
        <end position="44"/>
    </location>
</feature>
<dbReference type="Proteomes" id="UP000604825">
    <property type="component" value="Unassembled WGS sequence"/>
</dbReference>
<dbReference type="AlphaFoldDB" id="A0A811P7Y1"/>
<gene>
    <name evidence="2" type="ORF">NCGR_LOCUS25661</name>
</gene>
<feature type="compositionally biased region" description="Polar residues" evidence="1">
    <location>
        <begin position="1"/>
        <end position="10"/>
    </location>
</feature>
<accession>A0A811P7Y1</accession>
<reference evidence="2" key="1">
    <citation type="submission" date="2020-10" db="EMBL/GenBank/DDBJ databases">
        <authorList>
            <person name="Han B."/>
            <person name="Lu T."/>
            <person name="Zhao Q."/>
            <person name="Huang X."/>
            <person name="Zhao Y."/>
        </authorList>
    </citation>
    <scope>NUCLEOTIDE SEQUENCE</scope>
</reference>
<evidence type="ECO:0000256" key="1">
    <source>
        <dbReference type="SAM" id="MobiDB-lite"/>
    </source>
</evidence>
<proteinExistence type="predicted"/>
<organism evidence="2 3">
    <name type="scientific">Miscanthus lutarioriparius</name>
    <dbReference type="NCBI Taxonomy" id="422564"/>
    <lineage>
        <taxon>Eukaryota</taxon>
        <taxon>Viridiplantae</taxon>
        <taxon>Streptophyta</taxon>
        <taxon>Embryophyta</taxon>
        <taxon>Tracheophyta</taxon>
        <taxon>Spermatophyta</taxon>
        <taxon>Magnoliopsida</taxon>
        <taxon>Liliopsida</taxon>
        <taxon>Poales</taxon>
        <taxon>Poaceae</taxon>
        <taxon>PACMAD clade</taxon>
        <taxon>Panicoideae</taxon>
        <taxon>Andropogonodae</taxon>
        <taxon>Andropogoneae</taxon>
        <taxon>Saccharinae</taxon>
        <taxon>Miscanthus</taxon>
    </lineage>
</organism>
<evidence type="ECO:0000313" key="3">
    <source>
        <dbReference type="Proteomes" id="UP000604825"/>
    </source>
</evidence>
<evidence type="ECO:0000313" key="2">
    <source>
        <dbReference type="EMBL" id="CAD6238425.1"/>
    </source>
</evidence>
<dbReference type="EMBL" id="CAJGYO010000006">
    <property type="protein sequence ID" value="CAD6238425.1"/>
    <property type="molecule type" value="Genomic_DNA"/>
</dbReference>